<dbReference type="AlphaFoldDB" id="A0A4D7BAJ1"/>
<reference evidence="2 3" key="1">
    <citation type="submission" date="2019-04" db="EMBL/GenBank/DDBJ databases">
        <title>Phreatobacter aquaticus sp. nov.</title>
        <authorList>
            <person name="Choi A."/>
        </authorList>
    </citation>
    <scope>NUCLEOTIDE SEQUENCE [LARGE SCALE GENOMIC DNA]</scope>
    <source>
        <strain evidence="2 3">KCTC 52518</strain>
    </source>
</reference>
<accession>A0A4D7BAJ1</accession>
<dbReference type="RefSeq" id="WP_136962593.1">
    <property type="nucleotide sequence ID" value="NZ_CP039690.1"/>
</dbReference>
<dbReference type="KEGG" id="pstg:E8M01_24715"/>
<keyword evidence="3" id="KW-1185">Reference proteome</keyword>
<organism evidence="2 3">
    <name type="scientific">Phreatobacter stygius</name>
    <dbReference type="NCBI Taxonomy" id="1940610"/>
    <lineage>
        <taxon>Bacteria</taxon>
        <taxon>Pseudomonadati</taxon>
        <taxon>Pseudomonadota</taxon>
        <taxon>Alphaproteobacteria</taxon>
        <taxon>Hyphomicrobiales</taxon>
        <taxon>Phreatobacteraceae</taxon>
        <taxon>Phreatobacter</taxon>
    </lineage>
</organism>
<keyword evidence="1" id="KW-0732">Signal</keyword>
<evidence type="ECO:0000313" key="2">
    <source>
        <dbReference type="EMBL" id="QCI67158.1"/>
    </source>
</evidence>
<dbReference type="EMBL" id="CP039690">
    <property type="protein sequence ID" value="QCI67158.1"/>
    <property type="molecule type" value="Genomic_DNA"/>
</dbReference>
<feature type="signal peptide" evidence="1">
    <location>
        <begin position="1"/>
        <end position="17"/>
    </location>
</feature>
<dbReference type="Proteomes" id="UP000298781">
    <property type="component" value="Chromosome"/>
</dbReference>
<gene>
    <name evidence="2" type="ORF">E8M01_24715</name>
</gene>
<name>A0A4D7BAJ1_9HYPH</name>
<evidence type="ECO:0000256" key="1">
    <source>
        <dbReference type="SAM" id="SignalP"/>
    </source>
</evidence>
<evidence type="ECO:0000313" key="3">
    <source>
        <dbReference type="Proteomes" id="UP000298781"/>
    </source>
</evidence>
<sequence length="78" mass="8085">MKMILSLVLLTAMSAAAAAQTADTCAGYLRAQAEMKAALRSAGTAMPPADPMDAKIEAYCTRNPNAPLAEAMQKALAQ</sequence>
<feature type="chain" id="PRO_5020698310" evidence="1">
    <location>
        <begin position="18"/>
        <end position="78"/>
    </location>
</feature>
<proteinExistence type="predicted"/>
<protein>
    <submittedName>
        <fullName evidence="2">Uncharacterized protein</fullName>
    </submittedName>
</protein>
<dbReference type="OrthoDB" id="8481599at2"/>